<comment type="caution">
    <text evidence="2">The sequence shown here is derived from an EMBL/GenBank/DDBJ whole genome shotgun (WGS) entry which is preliminary data.</text>
</comment>
<accession>A0A218WPC6</accession>
<gene>
    <name evidence="2" type="ORF">CDL15_Pgr008533</name>
</gene>
<evidence type="ECO:0000256" key="1">
    <source>
        <dbReference type="SAM" id="MobiDB-lite"/>
    </source>
</evidence>
<evidence type="ECO:0000313" key="3">
    <source>
        <dbReference type="Proteomes" id="UP000197138"/>
    </source>
</evidence>
<dbReference type="EMBL" id="MTKT01003794">
    <property type="protein sequence ID" value="OWM74220.1"/>
    <property type="molecule type" value="Genomic_DNA"/>
</dbReference>
<protein>
    <submittedName>
        <fullName evidence="2">Uncharacterized protein</fullName>
    </submittedName>
</protein>
<proteinExistence type="predicted"/>
<organism evidence="2 3">
    <name type="scientific">Punica granatum</name>
    <name type="common">Pomegranate</name>
    <dbReference type="NCBI Taxonomy" id="22663"/>
    <lineage>
        <taxon>Eukaryota</taxon>
        <taxon>Viridiplantae</taxon>
        <taxon>Streptophyta</taxon>
        <taxon>Embryophyta</taxon>
        <taxon>Tracheophyta</taxon>
        <taxon>Spermatophyta</taxon>
        <taxon>Magnoliopsida</taxon>
        <taxon>eudicotyledons</taxon>
        <taxon>Gunneridae</taxon>
        <taxon>Pentapetalae</taxon>
        <taxon>rosids</taxon>
        <taxon>malvids</taxon>
        <taxon>Myrtales</taxon>
        <taxon>Lythraceae</taxon>
        <taxon>Punica</taxon>
    </lineage>
</organism>
<evidence type="ECO:0000313" key="2">
    <source>
        <dbReference type="EMBL" id="OWM74220.1"/>
    </source>
</evidence>
<dbReference type="AlphaFoldDB" id="A0A218WPC6"/>
<dbReference type="Proteomes" id="UP000197138">
    <property type="component" value="Unassembled WGS sequence"/>
</dbReference>
<reference evidence="3" key="1">
    <citation type="journal article" date="2017" name="Plant J.">
        <title>The pomegranate (Punica granatum L.) genome and the genomics of punicalagin biosynthesis.</title>
        <authorList>
            <person name="Qin G."/>
            <person name="Xu C."/>
            <person name="Ming R."/>
            <person name="Tang H."/>
            <person name="Guyot R."/>
            <person name="Kramer E.M."/>
            <person name="Hu Y."/>
            <person name="Yi X."/>
            <person name="Qi Y."/>
            <person name="Xu X."/>
            <person name="Gao Z."/>
            <person name="Pan H."/>
            <person name="Jian J."/>
            <person name="Tian Y."/>
            <person name="Yue Z."/>
            <person name="Xu Y."/>
        </authorList>
    </citation>
    <scope>NUCLEOTIDE SEQUENCE [LARGE SCALE GENOMIC DNA]</scope>
    <source>
        <strain evidence="3">cv. Dabenzi</strain>
    </source>
</reference>
<name>A0A218WPC6_PUNGR</name>
<sequence>MRVELERDFTVAKPNKMLQAIARARMRKRLLENTFLTNLGCWKIGLFLKSHDVVAGLEGEWSQTRERQRRGGGELDGGEVGEEEGTATAPLRPPIRRQRRHYRHCLTALVGQNVGAVMFVVAPRVIGRRPHCHRSNQRGRMRNHRREGEIAIIHTTLDRRGGGRGPVRPPNTVSIVSFAKFES</sequence>
<feature type="region of interest" description="Disordered" evidence="1">
    <location>
        <begin position="60"/>
        <end position="93"/>
    </location>
</feature>
<feature type="compositionally biased region" description="Acidic residues" evidence="1">
    <location>
        <begin position="76"/>
        <end position="85"/>
    </location>
</feature>
<feature type="compositionally biased region" description="Basic and acidic residues" evidence="1">
    <location>
        <begin position="63"/>
        <end position="73"/>
    </location>
</feature>